<evidence type="ECO:0000256" key="1">
    <source>
        <dbReference type="ARBA" id="ARBA00004127"/>
    </source>
</evidence>
<dbReference type="GO" id="GO:0097638">
    <property type="term" value="P:L-arginine import across plasma membrane"/>
    <property type="evidence" value="ECO:0007669"/>
    <property type="project" value="TreeGrafter"/>
</dbReference>
<dbReference type="Gene3D" id="1.20.1740.10">
    <property type="entry name" value="Amino acid/polyamine transporter I"/>
    <property type="match status" value="2"/>
</dbReference>
<keyword evidence="7 9" id="KW-0472">Membrane</keyword>
<comment type="similarity">
    <text evidence="2">Belongs to the amino acid-polyamine-organocation (APC) superfamily. Cationic amino acid transporter (CAT) (TC 2.A.3.3) family.</text>
</comment>
<evidence type="ECO:0000256" key="6">
    <source>
        <dbReference type="ARBA" id="ARBA00022989"/>
    </source>
</evidence>
<evidence type="ECO:0000313" key="11">
    <source>
        <dbReference type="EMBL" id="TNN30960.1"/>
    </source>
</evidence>
<keyword evidence="12" id="KW-1185">Reference proteome</keyword>
<dbReference type="Pfam" id="PF13906">
    <property type="entry name" value="AA_permease_C"/>
    <property type="match status" value="1"/>
</dbReference>
<keyword evidence="5" id="KW-0029">Amino-acid transport</keyword>
<dbReference type="GO" id="GO:0061459">
    <property type="term" value="F:L-arginine transmembrane transporter activity"/>
    <property type="evidence" value="ECO:0007669"/>
    <property type="project" value="TreeGrafter"/>
</dbReference>
<gene>
    <name evidence="11" type="primary">slc7a2_0</name>
    <name evidence="11" type="ORF">EYF80_058889</name>
</gene>
<feature type="transmembrane region" description="Helical" evidence="9">
    <location>
        <begin position="111"/>
        <end position="130"/>
    </location>
</feature>
<accession>A0A4Z2EQS3</accession>
<protein>
    <submittedName>
        <fullName evidence="11">Cationic amino acid transporter 2</fullName>
    </submittedName>
</protein>
<dbReference type="GO" id="GO:0015189">
    <property type="term" value="F:L-lysine transmembrane transporter activity"/>
    <property type="evidence" value="ECO:0007669"/>
    <property type="project" value="TreeGrafter"/>
</dbReference>
<keyword evidence="6 9" id="KW-1133">Transmembrane helix</keyword>
<evidence type="ECO:0000259" key="10">
    <source>
        <dbReference type="Pfam" id="PF13906"/>
    </source>
</evidence>
<dbReference type="GO" id="GO:0000064">
    <property type="term" value="F:L-ornithine transmembrane transporter activity"/>
    <property type="evidence" value="ECO:0007669"/>
    <property type="project" value="TreeGrafter"/>
</dbReference>
<proteinExistence type="inferred from homology"/>
<comment type="subcellular location">
    <subcellularLocation>
        <location evidence="1">Endomembrane system</location>
        <topology evidence="1">Multi-pass membrane protein</topology>
    </subcellularLocation>
</comment>
<evidence type="ECO:0000256" key="4">
    <source>
        <dbReference type="ARBA" id="ARBA00022692"/>
    </source>
</evidence>
<dbReference type="Proteomes" id="UP000314294">
    <property type="component" value="Unassembled WGS sequence"/>
</dbReference>
<dbReference type="FunFam" id="1.20.1740.10:FF:000024">
    <property type="entry name" value="High affinity cationic amino acid transporter 1"/>
    <property type="match status" value="1"/>
</dbReference>
<evidence type="ECO:0000256" key="5">
    <source>
        <dbReference type="ARBA" id="ARBA00022970"/>
    </source>
</evidence>
<keyword evidence="4 9" id="KW-0812">Transmembrane</keyword>
<dbReference type="GO" id="GO:0012505">
    <property type="term" value="C:endomembrane system"/>
    <property type="evidence" value="ECO:0007669"/>
    <property type="project" value="UniProtKB-SubCell"/>
</dbReference>
<dbReference type="InterPro" id="IPR029485">
    <property type="entry name" value="CAT_C"/>
</dbReference>
<organism evidence="11 12">
    <name type="scientific">Liparis tanakae</name>
    <name type="common">Tanaka's snailfish</name>
    <dbReference type="NCBI Taxonomy" id="230148"/>
    <lineage>
        <taxon>Eukaryota</taxon>
        <taxon>Metazoa</taxon>
        <taxon>Chordata</taxon>
        <taxon>Craniata</taxon>
        <taxon>Vertebrata</taxon>
        <taxon>Euteleostomi</taxon>
        <taxon>Actinopterygii</taxon>
        <taxon>Neopterygii</taxon>
        <taxon>Teleostei</taxon>
        <taxon>Neoteleostei</taxon>
        <taxon>Acanthomorphata</taxon>
        <taxon>Eupercaria</taxon>
        <taxon>Perciformes</taxon>
        <taxon>Cottioidei</taxon>
        <taxon>Cottales</taxon>
        <taxon>Liparidae</taxon>
        <taxon>Liparis</taxon>
    </lineage>
</organism>
<feature type="transmembrane region" description="Helical" evidence="9">
    <location>
        <begin position="56"/>
        <end position="75"/>
    </location>
</feature>
<reference evidence="11 12" key="1">
    <citation type="submission" date="2019-03" db="EMBL/GenBank/DDBJ databases">
        <title>First draft genome of Liparis tanakae, snailfish: a comprehensive survey of snailfish specific genes.</title>
        <authorList>
            <person name="Kim W."/>
            <person name="Song I."/>
            <person name="Jeong J.-H."/>
            <person name="Kim D."/>
            <person name="Kim S."/>
            <person name="Ryu S."/>
            <person name="Song J.Y."/>
            <person name="Lee S.K."/>
        </authorList>
    </citation>
    <scope>NUCLEOTIDE SEQUENCE [LARGE SCALE GENOMIC DNA]</scope>
    <source>
        <tissue evidence="11">Muscle</tissue>
    </source>
</reference>
<sequence length="252" mass="27927">MFPMPRVLFAMARDGLLFQPLTKVTSKGSPAIATISSGIVSAIMALLFDLEALVEMMSIGTLFAYTLVAICILILRYQEGPSEDTDLKIEVNKSSFLRPPSTPSPSTSRRVTTLTIIAVGCLVALCVTLTQALDALYNLEAWSLVLVCVLAFIVLLNTFFIWRHPQNTAKATFMVPFLPALPLVSTFINVYLMVQLGAETWIRYAIWMLVGLIIYFGYGVRNSVQRQRRIDPQRIPSAGDLADGDVVKEEKF</sequence>
<dbReference type="PANTHER" id="PTHR43243">
    <property type="entry name" value="INNER MEMBRANE TRANSPORTER YGJI-RELATED"/>
    <property type="match status" value="1"/>
</dbReference>
<feature type="domain" description="Cationic amino acid transporter C-terminal" evidence="10">
    <location>
        <begin position="173"/>
        <end position="223"/>
    </location>
</feature>
<dbReference type="AlphaFoldDB" id="A0A4Z2EQS3"/>
<dbReference type="EMBL" id="SRLO01003957">
    <property type="protein sequence ID" value="TNN30960.1"/>
    <property type="molecule type" value="Genomic_DNA"/>
</dbReference>
<dbReference type="Pfam" id="PF13520">
    <property type="entry name" value="AA_permease_2"/>
    <property type="match status" value="1"/>
</dbReference>
<evidence type="ECO:0000256" key="3">
    <source>
        <dbReference type="ARBA" id="ARBA00022448"/>
    </source>
</evidence>
<evidence type="ECO:0000256" key="9">
    <source>
        <dbReference type="SAM" id="Phobius"/>
    </source>
</evidence>
<feature type="transmembrane region" description="Helical" evidence="9">
    <location>
        <begin position="200"/>
        <end position="220"/>
    </location>
</feature>
<feature type="transmembrane region" description="Helical" evidence="9">
    <location>
        <begin position="174"/>
        <end position="194"/>
    </location>
</feature>
<feature type="transmembrane region" description="Helical" evidence="9">
    <location>
        <begin position="142"/>
        <end position="162"/>
    </location>
</feature>
<comment type="caution">
    <text evidence="11">The sequence shown here is derived from an EMBL/GenBank/DDBJ whole genome shotgun (WGS) entry which is preliminary data.</text>
</comment>
<dbReference type="GO" id="GO:0005886">
    <property type="term" value="C:plasma membrane"/>
    <property type="evidence" value="ECO:0007669"/>
    <property type="project" value="TreeGrafter"/>
</dbReference>
<evidence type="ECO:0000256" key="2">
    <source>
        <dbReference type="ARBA" id="ARBA00008572"/>
    </source>
</evidence>
<keyword evidence="3" id="KW-0813">Transport</keyword>
<dbReference type="InterPro" id="IPR002293">
    <property type="entry name" value="AA/rel_permease1"/>
</dbReference>
<dbReference type="OrthoDB" id="3900342at2759"/>
<evidence type="ECO:0000313" key="12">
    <source>
        <dbReference type="Proteomes" id="UP000314294"/>
    </source>
</evidence>
<dbReference type="PANTHER" id="PTHR43243:SF19">
    <property type="entry name" value="CATIONIC AMINO ACID TRANSPORTER C-TERMINAL DOMAIN-CONTAINING PROTEIN"/>
    <property type="match status" value="1"/>
</dbReference>
<evidence type="ECO:0000256" key="7">
    <source>
        <dbReference type="ARBA" id="ARBA00023136"/>
    </source>
</evidence>
<keyword evidence="8" id="KW-0325">Glycoprotein</keyword>
<evidence type="ECO:0000256" key="8">
    <source>
        <dbReference type="ARBA" id="ARBA00023180"/>
    </source>
</evidence>
<name>A0A4Z2EQS3_9TELE</name>